<feature type="signal peptide" evidence="1">
    <location>
        <begin position="1"/>
        <end position="23"/>
    </location>
</feature>
<protein>
    <submittedName>
        <fullName evidence="2">Uncharacterized protein</fullName>
    </submittedName>
</protein>
<keyword evidence="3" id="KW-1185">Reference proteome</keyword>
<sequence length="111" mass="12928">MKKFIVIPLLLMAFLCASTVVKAQQIPQYDFLEVIVVQKANNRGKVKRIRVEEQESLVGKGISIKQIEDFETTAQLLNYMNSSNWEFLDRQAIVSDDNDPVWMSYIFRKQK</sequence>
<name>A0A5J4IZ56_9FLAO</name>
<feature type="chain" id="PRO_5023871152" evidence="1">
    <location>
        <begin position="24"/>
        <end position="111"/>
    </location>
</feature>
<dbReference type="RefSeq" id="WP_271856299.1">
    <property type="nucleotide sequence ID" value="NZ_CANMGC010000008.1"/>
</dbReference>
<dbReference type="Proteomes" id="UP000326509">
    <property type="component" value="Unassembled WGS sequence"/>
</dbReference>
<comment type="caution">
    <text evidence="2">The sequence shown here is derived from an EMBL/GenBank/DDBJ whole genome shotgun (WGS) entry which is preliminary data.</text>
</comment>
<evidence type="ECO:0000313" key="2">
    <source>
        <dbReference type="EMBL" id="GER60334.1"/>
    </source>
</evidence>
<dbReference type="AlphaFoldDB" id="A0A5J4IZ56"/>
<accession>A0A5J4IZ56</accession>
<evidence type="ECO:0000313" key="3">
    <source>
        <dbReference type="Proteomes" id="UP000326509"/>
    </source>
</evidence>
<dbReference type="EMBL" id="BKCG01000007">
    <property type="protein sequence ID" value="GER60334.1"/>
    <property type="molecule type" value="Genomic_DNA"/>
</dbReference>
<proteinExistence type="predicted"/>
<reference evidence="2 3" key="1">
    <citation type="submission" date="2019-08" db="EMBL/GenBank/DDBJ databases">
        <title>Draft genome sequence of Ulvibacter marinus type strain NBRC 109484.</title>
        <authorList>
            <person name="Kawano K."/>
            <person name="Ushijima N."/>
            <person name="Kihara M."/>
            <person name="Itoh H."/>
        </authorList>
    </citation>
    <scope>NUCLEOTIDE SEQUENCE [LARGE SCALE GENOMIC DNA]</scope>
    <source>
        <strain evidence="2 3">NBRC 109484</strain>
    </source>
</reference>
<gene>
    <name evidence="2" type="ORF">ULMA_24420</name>
</gene>
<organism evidence="2 3">
    <name type="scientific">Patiriisocius marinus</name>
    <dbReference type="NCBI Taxonomy" id="1397112"/>
    <lineage>
        <taxon>Bacteria</taxon>
        <taxon>Pseudomonadati</taxon>
        <taxon>Bacteroidota</taxon>
        <taxon>Flavobacteriia</taxon>
        <taxon>Flavobacteriales</taxon>
        <taxon>Flavobacteriaceae</taxon>
        <taxon>Patiriisocius</taxon>
    </lineage>
</organism>
<evidence type="ECO:0000256" key="1">
    <source>
        <dbReference type="SAM" id="SignalP"/>
    </source>
</evidence>
<keyword evidence="1" id="KW-0732">Signal</keyword>